<dbReference type="EMBL" id="HBEH01000853">
    <property type="protein sequence ID" value="CAD8343987.1"/>
    <property type="molecule type" value="Transcribed_RNA"/>
</dbReference>
<feature type="domain" description="MRH" evidence="7">
    <location>
        <begin position="429"/>
        <end position="621"/>
    </location>
</feature>
<dbReference type="InterPro" id="IPR009011">
    <property type="entry name" value="Man6P_isomerase_rcpt-bd_dom_sf"/>
</dbReference>
<evidence type="ECO:0000256" key="2">
    <source>
        <dbReference type="ARBA" id="ARBA00022729"/>
    </source>
</evidence>
<feature type="domain" description="MRH" evidence="7">
    <location>
        <begin position="194"/>
        <end position="380"/>
    </location>
</feature>
<evidence type="ECO:0000256" key="3">
    <source>
        <dbReference type="ARBA" id="ARBA00022824"/>
    </source>
</evidence>
<feature type="compositionally biased region" description="Low complexity" evidence="5">
    <location>
        <begin position="514"/>
        <end position="530"/>
    </location>
</feature>
<feature type="compositionally biased region" description="Polar residues" evidence="5">
    <location>
        <begin position="184"/>
        <end position="194"/>
    </location>
</feature>
<dbReference type="PANTHER" id="PTHR15414:SF0">
    <property type="entry name" value="ENDOPLASMIC RETICULUM LECTIN 1"/>
    <property type="match status" value="1"/>
</dbReference>
<organism evidence="8">
    <name type="scientific">Pseudo-nitzschia arenysensis</name>
    <dbReference type="NCBI Taxonomy" id="697910"/>
    <lineage>
        <taxon>Eukaryota</taxon>
        <taxon>Sar</taxon>
        <taxon>Stramenopiles</taxon>
        <taxon>Ochrophyta</taxon>
        <taxon>Bacillariophyta</taxon>
        <taxon>Bacillariophyceae</taxon>
        <taxon>Bacillariophycidae</taxon>
        <taxon>Bacillariales</taxon>
        <taxon>Bacillariaceae</taxon>
        <taxon>Pseudo-nitzschia</taxon>
    </lineage>
</organism>
<feature type="compositionally biased region" description="Low complexity" evidence="5">
    <location>
        <begin position="385"/>
        <end position="409"/>
    </location>
</feature>
<sequence length="640" mass="70702">MTQASVTALPMMTLRFILLTQLLSLARGIDSTDHQHLFTDSFPRNDEYDIMALDPETPYGTPYGGFSRATASRLAALPLKLPSISKEMNGNLEDTDFEPMYTTVRDNTGRQYACRIYHEDELDPDSIGDSMFDTPKLKKKGTADKQPSFANEQEKKDQVDSAATGEESLSKSDAKSVASEENVGKTNTESSSPIQLGFDPIMLGHTMQQRLAKLNGLCAQLHPNTWWSYEWCHQESIKQFHVKVNKSENGKIKKYELEDITNLGSFSGRRIEIKGEERDDEKEDAKKNNQKDLAEGRKELGRVVDTFVGGDTCPDTGKPRVTETVFRCCSKKNNARNKGGVLMNGNQLDTDIVSLYQATEDKTRVCHYNITICTSLLCDDLEDTNSATSKSSDNNSKSGSKSGSSNKKSPLNLDLDPAKAEKMTVVEILDATFGSTGDFCMRTQTGDWWAYELCPGSYVRQFHEEVNLMDQISGIVGSQKKGAVSSVTEFFLGRYKPEDHKGVTKENEWEKVVNTTSSDGSKSSNPGSSENNKKNRKSQSGPSASAGGNGSYYYQEYTKGDLCDDVDVTDSAIKAGEFGEGGIERAVTVRYSCNTELTVSVKEDSTCHYIVDVTVPTLCHHPLFKAPVSKKQVVKCLPIS</sequence>
<gene>
    <name evidence="8" type="ORF">PARE0329_LOCUS622</name>
</gene>
<feature type="region of interest" description="Disordered" evidence="5">
    <location>
        <begin position="385"/>
        <end position="416"/>
    </location>
</feature>
<dbReference type="GO" id="GO:0030970">
    <property type="term" value="P:retrograde protein transport, ER to cytosol"/>
    <property type="evidence" value="ECO:0007669"/>
    <property type="project" value="TreeGrafter"/>
</dbReference>
<dbReference type="Pfam" id="PF07915">
    <property type="entry name" value="PRKCSH"/>
    <property type="match status" value="2"/>
</dbReference>
<dbReference type="GO" id="GO:0005788">
    <property type="term" value="C:endoplasmic reticulum lumen"/>
    <property type="evidence" value="ECO:0007669"/>
    <property type="project" value="TreeGrafter"/>
</dbReference>
<dbReference type="InterPro" id="IPR044865">
    <property type="entry name" value="MRH_dom"/>
</dbReference>
<dbReference type="Gene3D" id="2.70.130.10">
    <property type="entry name" value="Mannose-6-phosphate receptor binding domain"/>
    <property type="match status" value="2"/>
</dbReference>
<evidence type="ECO:0000256" key="4">
    <source>
        <dbReference type="ARBA" id="ARBA00023157"/>
    </source>
</evidence>
<keyword evidence="3" id="KW-0256">Endoplasmic reticulum</keyword>
<dbReference type="InterPro" id="IPR012913">
    <property type="entry name" value="OS9-like_dom"/>
</dbReference>
<dbReference type="AlphaFoldDB" id="A0A7R9ZU74"/>
<feature type="chain" id="PRO_5031017878" description="MRH domain-containing protein" evidence="6">
    <location>
        <begin position="29"/>
        <end position="640"/>
    </location>
</feature>
<feature type="signal peptide" evidence="6">
    <location>
        <begin position="1"/>
        <end position="28"/>
    </location>
</feature>
<evidence type="ECO:0000256" key="5">
    <source>
        <dbReference type="SAM" id="MobiDB-lite"/>
    </source>
</evidence>
<keyword evidence="2 6" id="KW-0732">Signal</keyword>
<dbReference type="PANTHER" id="PTHR15414">
    <property type="entry name" value="OS-9-RELATED"/>
    <property type="match status" value="1"/>
</dbReference>
<feature type="compositionally biased region" description="Low complexity" evidence="5">
    <location>
        <begin position="538"/>
        <end position="548"/>
    </location>
</feature>
<feature type="region of interest" description="Disordered" evidence="5">
    <location>
        <begin position="124"/>
        <end position="195"/>
    </location>
</feature>
<reference evidence="8" key="1">
    <citation type="submission" date="2021-01" db="EMBL/GenBank/DDBJ databases">
        <authorList>
            <person name="Corre E."/>
            <person name="Pelletier E."/>
            <person name="Niang G."/>
            <person name="Scheremetjew M."/>
            <person name="Finn R."/>
            <person name="Kale V."/>
            <person name="Holt S."/>
            <person name="Cochrane G."/>
            <person name="Meng A."/>
            <person name="Brown T."/>
            <person name="Cohen L."/>
        </authorList>
    </citation>
    <scope>NUCLEOTIDE SEQUENCE</scope>
    <source>
        <strain evidence="8">B593</strain>
    </source>
</reference>
<dbReference type="InterPro" id="IPR045149">
    <property type="entry name" value="OS-9-like"/>
</dbReference>
<protein>
    <recommendedName>
        <fullName evidence="7">MRH domain-containing protein</fullName>
    </recommendedName>
</protein>
<evidence type="ECO:0000259" key="7">
    <source>
        <dbReference type="PROSITE" id="PS51914"/>
    </source>
</evidence>
<evidence type="ECO:0000313" key="8">
    <source>
        <dbReference type="EMBL" id="CAD8343987.1"/>
    </source>
</evidence>
<evidence type="ECO:0000256" key="1">
    <source>
        <dbReference type="ARBA" id="ARBA00004240"/>
    </source>
</evidence>
<dbReference type="PROSITE" id="PS51914">
    <property type="entry name" value="MRH"/>
    <property type="match status" value="2"/>
</dbReference>
<proteinExistence type="predicted"/>
<dbReference type="GO" id="GO:0030968">
    <property type="term" value="P:endoplasmic reticulum unfolded protein response"/>
    <property type="evidence" value="ECO:0007669"/>
    <property type="project" value="InterPro"/>
</dbReference>
<evidence type="ECO:0000256" key="6">
    <source>
        <dbReference type="SAM" id="SignalP"/>
    </source>
</evidence>
<feature type="region of interest" description="Disordered" evidence="5">
    <location>
        <begin position="513"/>
        <end position="548"/>
    </location>
</feature>
<comment type="subcellular location">
    <subcellularLocation>
        <location evidence="1">Endoplasmic reticulum</location>
    </subcellularLocation>
</comment>
<keyword evidence="4" id="KW-1015">Disulfide bond</keyword>
<name>A0A7R9ZU74_9STRA</name>
<accession>A0A7R9ZU74</accession>